<feature type="transmembrane region" description="Helical" evidence="1">
    <location>
        <begin position="64"/>
        <end position="89"/>
    </location>
</feature>
<evidence type="ECO:0000256" key="1">
    <source>
        <dbReference type="SAM" id="Phobius"/>
    </source>
</evidence>
<proteinExistence type="predicted"/>
<dbReference type="Proteomes" id="UP000192356">
    <property type="component" value="Unassembled WGS sequence"/>
</dbReference>
<keyword evidence="3" id="KW-1185">Reference proteome</keyword>
<reference evidence="2 3" key="1">
    <citation type="journal article" date="2017" name="Environ. Microbiol.">
        <title>Decay of the glycolytic pathway and adaptation to intranuclear parasitism within Enterocytozoonidae microsporidia.</title>
        <authorList>
            <person name="Wiredu Boakye D."/>
            <person name="Jaroenlak P."/>
            <person name="Prachumwat A."/>
            <person name="Williams T.A."/>
            <person name="Bateman K.S."/>
            <person name="Itsathitphaisarn O."/>
            <person name="Sritunyalucksana K."/>
            <person name="Paszkiewicz K.H."/>
            <person name="Moore K.A."/>
            <person name="Stentiford G.D."/>
            <person name="Williams B.A."/>
        </authorList>
    </citation>
    <scope>NUCLEOTIDE SEQUENCE [LARGE SCALE GENOMIC DNA]</scope>
    <source>
        <strain evidence="2 3">GB1</strain>
    </source>
</reference>
<keyword evidence="1" id="KW-1133">Transmembrane helix</keyword>
<evidence type="ECO:0000313" key="2">
    <source>
        <dbReference type="EMBL" id="ORD97887.1"/>
    </source>
</evidence>
<dbReference type="VEuPathDB" id="MicrosporidiaDB:HERIO_284"/>
<comment type="caution">
    <text evidence="2">The sequence shown here is derived from an EMBL/GenBank/DDBJ whole genome shotgun (WGS) entry which is preliminary data.</text>
</comment>
<gene>
    <name evidence="2" type="ORF">HERIO_284</name>
</gene>
<dbReference type="EMBL" id="LVKB01000007">
    <property type="protein sequence ID" value="ORD97887.1"/>
    <property type="molecule type" value="Genomic_DNA"/>
</dbReference>
<keyword evidence="1" id="KW-0472">Membrane</keyword>
<sequence>MQFSKSNMSSENEKPTSSFCSILFSIKTSLILLFTSIILLIIIIEFEHQIKKFFKIVTNDMIEISIGILLCFMVLSSLILTIISIRFLYRKYLKYD</sequence>
<accession>A0A1X0QDP0</accession>
<dbReference type="AlphaFoldDB" id="A0A1X0QDP0"/>
<name>A0A1X0QDP0_9MICR</name>
<organism evidence="2 3">
    <name type="scientific">Hepatospora eriocheir</name>
    <dbReference type="NCBI Taxonomy" id="1081669"/>
    <lineage>
        <taxon>Eukaryota</taxon>
        <taxon>Fungi</taxon>
        <taxon>Fungi incertae sedis</taxon>
        <taxon>Microsporidia</taxon>
        <taxon>Hepatosporidae</taxon>
        <taxon>Hepatospora</taxon>
    </lineage>
</organism>
<evidence type="ECO:0000313" key="3">
    <source>
        <dbReference type="Proteomes" id="UP000192356"/>
    </source>
</evidence>
<dbReference type="VEuPathDB" id="MicrosporidiaDB:A0H76_871"/>
<keyword evidence="1" id="KW-0812">Transmembrane</keyword>
<protein>
    <submittedName>
        <fullName evidence="2">Uncharacterized protein</fullName>
    </submittedName>
</protein>
<feature type="transmembrane region" description="Helical" evidence="1">
    <location>
        <begin position="21"/>
        <end position="44"/>
    </location>
</feature>